<keyword evidence="11" id="KW-1185">Reference proteome</keyword>
<dbReference type="GO" id="GO:0030170">
    <property type="term" value="F:pyridoxal phosphate binding"/>
    <property type="evidence" value="ECO:0007669"/>
    <property type="project" value="InterPro"/>
</dbReference>
<dbReference type="PIRSF" id="PIRSF000521">
    <property type="entry name" value="Transaminase_4ab_Lys_Orn"/>
    <property type="match status" value="1"/>
</dbReference>
<evidence type="ECO:0000256" key="9">
    <source>
        <dbReference type="RuleBase" id="RU003560"/>
    </source>
</evidence>
<evidence type="ECO:0000313" key="11">
    <source>
        <dbReference type="Proteomes" id="UP000551878"/>
    </source>
</evidence>
<dbReference type="PANTHER" id="PTHR45688:SF3">
    <property type="entry name" value="ALANINE--GLYOXYLATE AMINOTRANSFERASE 2, MITOCHONDRIAL"/>
    <property type="match status" value="1"/>
</dbReference>
<dbReference type="AlphaFoldDB" id="A0A840QU05"/>
<dbReference type="InterPro" id="IPR015424">
    <property type="entry name" value="PyrdxlP-dep_Trfase"/>
</dbReference>
<protein>
    <recommendedName>
        <fullName evidence="4">alanine--glyoxylate transaminase</fullName>
        <ecNumber evidence="4">2.6.1.44</ecNumber>
    </recommendedName>
</protein>
<dbReference type="SUPFAM" id="SSF53383">
    <property type="entry name" value="PLP-dependent transferases"/>
    <property type="match status" value="1"/>
</dbReference>
<dbReference type="InterPro" id="IPR015421">
    <property type="entry name" value="PyrdxlP-dep_Trfase_major"/>
</dbReference>
<dbReference type="InterPro" id="IPR005814">
    <property type="entry name" value="Aminotrans_3"/>
</dbReference>
<dbReference type="EC" id="2.6.1.44" evidence="4"/>
<dbReference type="PANTHER" id="PTHR45688">
    <property type="match status" value="1"/>
</dbReference>
<evidence type="ECO:0000256" key="8">
    <source>
        <dbReference type="ARBA" id="ARBA00022946"/>
    </source>
</evidence>
<evidence type="ECO:0000256" key="1">
    <source>
        <dbReference type="ARBA" id="ARBA00001933"/>
    </source>
</evidence>
<dbReference type="PROSITE" id="PS00600">
    <property type="entry name" value="AA_TRANSFER_CLASS_3"/>
    <property type="match status" value="1"/>
</dbReference>
<keyword evidence="7 9" id="KW-0663">Pyridoxal phosphate</keyword>
<evidence type="ECO:0000256" key="6">
    <source>
        <dbReference type="ARBA" id="ARBA00022679"/>
    </source>
</evidence>
<dbReference type="Proteomes" id="UP000551878">
    <property type="component" value="Unassembled WGS sequence"/>
</dbReference>
<evidence type="ECO:0000256" key="4">
    <source>
        <dbReference type="ARBA" id="ARBA00013049"/>
    </source>
</evidence>
<dbReference type="Gene3D" id="3.40.640.10">
    <property type="entry name" value="Type I PLP-dependent aspartate aminotransferase-like (Major domain)"/>
    <property type="match status" value="1"/>
</dbReference>
<comment type="subunit">
    <text evidence="3">Homotetramer.</text>
</comment>
<organism evidence="10 11">
    <name type="scientific">Texcoconibacillus texcoconensis</name>
    <dbReference type="NCBI Taxonomy" id="1095777"/>
    <lineage>
        <taxon>Bacteria</taxon>
        <taxon>Bacillati</taxon>
        <taxon>Bacillota</taxon>
        <taxon>Bacilli</taxon>
        <taxon>Bacillales</taxon>
        <taxon>Bacillaceae</taxon>
        <taxon>Texcoconibacillus</taxon>
    </lineage>
</organism>
<reference evidence="10 11" key="1">
    <citation type="submission" date="2020-08" db="EMBL/GenBank/DDBJ databases">
        <title>Genomic Encyclopedia of Type Strains, Phase IV (KMG-IV): sequencing the most valuable type-strain genomes for metagenomic binning, comparative biology and taxonomic classification.</title>
        <authorList>
            <person name="Goeker M."/>
        </authorList>
    </citation>
    <scope>NUCLEOTIDE SEQUENCE [LARGE SCALE GENOMIC DNA]</scope>
    <source>
        <strain evidence="10 11">DSM 24696</strain>
    </source>
</reference>
<keyword evidence="6 10" id="KW-0808">Transferase</keyword>
<dbReference type="FunFam" id="3.40.640.10:FF:000004">
    <property type="entry name" value="Acetylornithine aminotransferase"/>
    <property type="match status" value="1"/>
</dbReference>
<dbReference type="GO" id="GO:0008453">
    <property type="term" value="F:alanine-glyoxylate transaminase activity"/>
    <property type="evidence" value="ECO:0007669"/>
    <property type="project" value="UniProtKB-EC"/>
</dbReference>
<dbReference type="Pfam" id="PF00202">
    <property type="entry name" value="Aminotran_3"/>
    <property type="match status" value="1"/>
</dbReference>
<dbReference type="CDD" id="cd00610">
    <property type="entry name" value="OAT_like"/>
    <property type="match status" value="1"/>
</dbReference>
<keyword evidence="5 10" id="KW-0032">Aminotransferase</keyword>
<comment type="cofactor">
    <cofactor evidence="1">
        <name>pyridoxal 5'-phosphate</name>
        <dbReference type="ChEBI" id="CHEBI:597326"/>
    </cofactor>
</comment>
<dbReference type="EMBL" id="JACHHB010000017">
    <property type="protein sequence ID" value="MBB5174793.1"/>
    <property type="molecule type" value="Genomic_DNA"/>
</dbReference>
<accession>A0A840QU05</accession>
<dbReference type="InterPro" id="IPR049704">
    <property type="entry name" value="Aminotrans_3_PPA_site"/>
</dbReference>
<evidence type="ECO:0000313" key="10">
    <source>
        <dbReference type="EMBL" id="MBB5174793.1"/>
    </source>
</evidence>
<name>A0A840QU05_9BACI</name>
<dbReference type="Gene3D" id="3.90.1150.10">
    <property type="entry name" value="Aspartate Aminotransferase, domain 1"/>
    <property type="match status" value="1"/>
</dbReference>
<comment type="caution">
    <text evidence="10">The sequence shown here is derived from an EMBL/GenBank/DDBJ whole genome shotgun (WGS) entry which is preliminary data.</text>
</comment>
<keyword evidence="8" id="KW-0809">Transit peptide</keyword>
<sequence length="435" mass="48089">MMNEPDQIVTKRQDYFFPSIGHFYQTPPKITNGQMQYLYDHNSNEYTDFFAGVSVMNCGHSNPDIMANTIEQLQQLQHTTTLYLTQMNVDLAEQLASILPGDIRRTFFCVTGSEANEGAMALARMHTKKNGFIALSGGLHGRTHLTLSVTGIPMWRLDDQLVNENIHFVDRPHSLSISTEEAMEQSLQQIETVLQNHGDNISAMILEPIQGNGGIITYPKDYLKKVKALLESYEVLLIVDEVQTGYGRTGKMFAIEHYDIVPDIIVTAKALGNGIPISTFSTTNEIAQSFNKPSASTFGGNPVASATALSVLKYIEKNELVQHAQGLGGYLKEKLQSLSSPFIQEVRGIGLMVGIQTQSVDSIEQSSADITDMVLEKMKQLGFLVGKNGLNRDVIAFQPPLVITKEDIDSMVSSLERVLEEIESTLKGDGFENDC</sequence>
<gene>
    <name evidence="10" type="ORF">HNQ41_003016</name>
</gene>
<dbReference type="RefSeq" id="WP_221301964.1">
    <property type="nucleotide sequence ID" value="NZ_JACHHB010000017.1"/>
</dbReference>
<evidence type="ECO:0000256" key="5">
    <source>
        <dbReference type="ARBA" id="ARBA00022576"/>
    </source>
</evidence>
<proteinExistence type="inferred from homology"/>
<evidence type="ECO:0000256" key="3">
    <source>
        <dbReference type="ARBA" id="ARBA00011881"/>
    </source>
</evidence>
<dbReference type="InterPro" id="IPR015422">
    <property type="entry name" value="PyrdxlP-dep_Trfase_small"/>
</dbReference>
<evidence type="ECO:0000256" key="2">
    <source>
        <dbReference type="ARBA" id="ARBA00008954"/>
    </source>
</evidence>
<comment type="similarity">
    <text evidence="2 9">Belongs to the class-III pyridoxal-phosphate-dependent aminotransferase family.</text>
</comment>
<evidence type="ECO:0000256" key="7">
    <source>
        <dbReference type="ARBA" id="ARBA00022898"/>
    </source>
</evidence>